<keyword evidence="9" id="KW-1185">Reference proteome</keyword>
<dbReference type="EMBL" id="JARGEI010000006">
    <property type="protein sequence ID" value="KAJ8729962.1"/>
    <property type="molecule type" value="Genomic_DNA"/>
</dbReference>
<evidence type="ECO:0000313" key="9">
    <source>
        <dbReference type="Proteomes" id="UP001231518"/>
    </source>
</evidence>
<evidence type="ECO:0000256" key="1">
    <source>
        <dbReference type="ARBA" id="ARBA00003886"/>
    </source>
</evidence>
<evidence type="ECO:0000256" key="4">
    <source>
        <dbReference type="ARBA" id="ARBA00023157"/>
    </source>
</evidence>
<dbReference type="Proteomes" id="UP001231518">
    <property type="component" value="Chromosome 9"/>
</dbReference>
<protein>
    <recommendedName>
        <fullName evidence="7">Protein-tyrosine sulfotransferase</fullName>
        <ecNumber evidence="7">2.8.2.20</ecNumber>
    </recommendedName>
</protein>
<dbReference type="AlphaFoldDB" id="A0AAD8DWZ6"/>
<evidence type="ECO:0000256" key="5">
    <source>
        <dbReference type="ARBA" id="ARBA00023180"/>
    </source>
</evidence>
<accession>A0AAD8DWZ6</accession>
<dbReference type="FunFam" id="3.40.50.300:FF:002853">
    <property type="entry name" value="Protein-tyrosine sulfotransferase"/>
    <property type="match status" value="1"/>
</dbReference>
<dbReference type="PANTHER" id="PTHR12788">
    <property type="entry name" value="PROTEIN-TYROSINE SULFOTRANSFERASE 2"/>
    <property type="match status" value="1"/>
</dbReference>
<dbReference type="Pfam" id="PF13469">
    <property type="entry name" value="Sulfotransfer_3"/>
    <property type="match status" value="1"/>
</dbReference>
<proteinExistence type="inferred from homology"/>
<dbReference type="EC" id="2.8.2.20" evidence="7"/>
<keyword evidence="3 7" id="KW-0808">Transferase</keyword>
<evidence type="ECO:0000256" key="6">
    <source>
        <dbReference type="ARBA" id="ARBA00048460"/>
    </source>
</evidence>
<dbReference type="InterPro" id="IPR026634">
    <property type="entry name" value="TPST-like"/>
</dbReference>
<dbReference type="GO" id="GO:0005794">
    <property type="term" value="C:Golgi apparatus"/>
    <property type="evidence" value="ECO:0007669"/>
    <property type="project" value="TreeGrafter"/>
</dbReference>
<comment type="similarity">
    <text evidence="2 7">Belongs to the protein sulfotransferase family.</text>
</comment>
<sequence length="307" mass="35606">MRLLSDLEVPVLRRRTRWRVAAVLLAGALLLWLWSGDRDVEGRDLPLIFIGGMPRSGTTLMRAMLDAHPYVRCGHETHVVPRILQMRQHWMRSQKESVRLEQAGVSKTVLDNAIAAFCLEVIVRQGDTARRLCNRDPLVMKMSTYVQELFPNAKFLFMVRDGRATVHSIITRNVTITGFDLTSYRQCLTKWNQAVELMYQQCKSKSMQPDKCLVVHYEALVLRPHATMRRVLTFLRLPWRDTVLHHERSDQMVQPVDLDALDEWVGQIPSDVRADMEEVAPMLSELGYDPWANPPRYDFTVDSYMER</sequence>
<dbReference type="Gene3D" id="3.40.50.300">
    <property type="entry name" value="P-loop containing nucleotide triphosphate hydrolases"/>
    <property type="match status" value="1"/>
</dbReference>
<gene>
    <name evidence="8" type="ORF">PYW07_017000</name>
</gene>
<evidence type="ECO:0000256" key="7">
    <source>
        <dbReference type="RuleBase" id="RU365018"/>
    </source>
</evidence>
<evidence type="ECO:0000256" key="3">
    <source>
        <dbReference type="ARBA" id="ARBA00022679"/>
    </source>
</evidence>
<keyword evidence="4" id="KW-1015">Disulfide bond</keyword>
<evidence type="ECO:0000313" key="8">
    <source>
        <dbReference type="EMBL" id="KAJ8729962.1"/>
    </source>
</evidence>
<dbReference type="InterPro" id="IPR027417">
    <property type="entry name" value="P-loop_NTPase"/>
</dbReference>
<organism evidence="8 9">
    <name type="scientific">Mythimna separata</name>
    <name type="common">Oriental armyworm</name>
    <name type="synonym">Pseudaletia separata</name>
    <dbReference type="NCBI Taxonomy" id="271217"/>
    <lineage>
        <taxon>Eukaryota</taxon>
        <taxon>Metazoa</taxon>
        <taxon>Ecdysozoa</taxon>
        <taxon>Arthropoda</taxon>
        <taxon>Hexapoda</taxon>
        <taxon>Insecta</taxon>
        <taxon>Pterygota</taxon>
        <taxon>Neoptera</taxon>
        <taxon>Endopterygota</taxon>
        <taxon>Lepidoptera</taxon>
        <taxon>Glossata</taxon>
        <taxon>Ditrysia</taxon>
        <taxon>Noctuoidea</taxon>
        <taxon>Noctuidae</taxon>
        <taxon>Noctuinae</taxon>
        <taxon>Hadenini</taxon>
        <taxon>Mythimna</taxon>
    </lineage>
</organism>
<comment type="function">
    <text evidence="1 7">Catalyzes the O-sulfation of tyrosine residues within acidic motifs of polypeptides, using 3'-phosphoadenylyl sulfate (PAPS) as cosubstrate.</text>
</comment>
<evidence type="ECO:0000256" key="2">
    <source>
        <dbReference type="ARBA" id="ARBA00009988"/>
    </source>
</evidence>
<keyword evidence="5" id="KW-0325">Glycoprotein</keyword>
<dbReference type="PANTHER" id="PTHR12788:SF10">
    <property type="entry name" value="PROTEIN-TYROSINE SULFOTRANSFERASE"/>
    <property type="match status" value="1"/>
</dbReference>
<comment type="caution">
    <text evidence="8">The sequence shown here is derived from an EMBL/GenBank/DDBJ whole genome shotgun (WGS) entry which is preliminary data.</text>
</comment>
<name>A0AAD8DWZ6_MYTSE</name>
<comment type="catalytic activity">
    <reaction evidence="6 7">
        <text>L-tyrosyl-[protein] + 3'-phosphoadenylyl sulfate = O-sulfo-L-tyrosine-[protein] + adenosine 3',5'-bisphosphate + H(+)</text>
        <dbReference type="Rhea" id="RHEA:16801"/>
        <dbReference type="Rhea" id="RHEA-COMP:10136"/>
        <dbReference type="Rhea" id="RHEA-COMP:11688"/>
        <dbReference type="ChEBI" id="CHEBI:15378"/>
        <dbReference type="ChEBI" id="CHEBI:46858"/>
        <dbReference type="ChEBI" id="CHEBI:58339"/>
        <dbReference type="ChEBI" id="CHEBI:58343"/>
        <dbReference type="ChEBI" id="CHEBI:65286"/>
        <dbReference type="EC" id="2.8.2.20"/>
    </reaction>
</comment>
<dbReference type="GO" id="GO:0008476">
    <property type="term" value="F:protein-tyrosine sulfotransferase activity"/>
    <property type="evidence" value="ECO:0007669"/>
    <property type="project" value="UniProtKB-EC"/>
</dbReference>
<reference evidence="8" key="1">
    <citation type="submission" date="2023-03" db="EMBL/GenBank/DDBJ databases">
        <title>Chromosome-level genomes of two armyworms, Mythimna separata and Mythimna loreyi, provide insights into the biosynthesis and reception of sex pheromones.</title>
        <authorList>
            <person name="Zhao H."/>
        </authorList>
    </citation>
    <scope>NUCLEOTIDE SEQUENCE</scope>
    <source>
        <strain evidence="8">BeijingLab</strain>
        <tissue evidence="8">Pupa</tissue>
    </source>
</reference>
<dbReference type="SUPFAM" id="SSF52540">
    <property type="entry name" value="P-loop containing nucleoside triphosphate hydrolases"/>
    <property type="match status" value="1"/>
</dbReference>